<dbReference type="AlphaFoldDB" id="A0A4P9WE12"/>
<dbReference type="InterPro" id="IPR013320">
    <property type="entry name" value="ConA-like_dom_sf"/>
</dbReference>
<dbReference type="GO" id="GO:0004553">
    <property type="term" value="F:hydrolase activity, hydrolyzing O-glycosyl compounds"/>
    <property type="evidence" value="ECO:0007669"/>
    <property type="project" value="InterPro"/>
</dbReference>
<dbReference type="Proteomes" id="UP000269721">
    <property type="component" value="Unassembled WGS sequence"/>
</dbReference>
<evidence type="ECO:0000313" key="3">
    <source>
        <dbReference type="EMBL" id="RKO89995.1"/>
    </source>
</evidence>
<gene>
    <name evidence="3" type="ORF">BDK51DRAFT_11703</name>
</gene>
<dbReference type="Gene3D" id="2.60.120.200">
    <property type="match status" value="1"/>
</dbReference>
<dbReference type="PANTHER" id="PTHR10963:SF55">
    <property type="entry name" value="GLYCOSIDE HYDROLASE FAMILY 16 PROTEIN"/>
    <property type="match status" value="1"/>
</dbReference>
<keyword evidence="3" id="KW-0430">Lectin</keyword>
<organism evidence="3 4">
    <name type="scientific">Blyttiomyces helicus</name>
    <dbReference type="NCBI Taxonomy" id="388810"/>
    <lineage>
        <taxon>Eukaryota</taxon>
        <taxon>Fungi</taxon>
        <taxon>Fungi incertae sedis</taxon>
        <taxon>Chytridiomycota</taxon>
        <taxon>Chytridiomycota incertae sedis</taxon>
        <taxon>Chytridiomycetes</taxon>
        <taxon>Chytridiomycetes incertae sedis</taxon>
        <taxon>Blyttiomyces</taxon>
    </lineage>
</organism>
<accession>A0A4P9WE12</accession>
<keyword evidence="4" id="KW-1185">Reference proteome</keyword>
<dbReference type="EMBL" id="KZ995778">
    <property type="protein sequence ID" value="RKO89995.1"/>
    <property type="molecule type" value="Genomic_DNA"/>
</dbReference>
<feature type="non-terminal residue" evidence="3">
    <location>
        <position position="1"/>
    </location>
</feature>
<dbReference type="GO" id="GO:0005975">
    <property type="term" value="P:carbohydrate metabolic process"/>
    <property type="evidence" value="ECO:0007669"/>
    <property type="project" value="InterPro"/>
</dbReference>
<feature type="domain" description="GH16" evidence="2">
    <location>
        <begin position="1"/>
        <end position="184"/>
    </location>
</feature>
<reference evidence="4" key="1">
    <citation type="journal article" date="2018" name="Nat. Microbiol.">
        <title>Leveraging single-cell genomics to expand the fungal tree of life.</title>
        <authorList>
            <person name="Ahrendt S.R."/>
            <person name="Quandt C.A."/>
            <person name="Ciobanu D."/>
            <person name="Clum A."/>
            <person name="Salamov A."/>
            <person name="Andreopoulos B."/>
            <person name="Cheng J.F."/>
            <person name="Woyke T."/>
            <person name="Pelin A."/>
            <person name="Henrissat B."/>
            <person name="Reynolds N.K."/>
            <person name="Benny G.L."/>
            <person name="Smith M.E."/>
            <person name="James T.Y."/>
            <person name="Grigoriev I.V."/>
        </authorList>
    </citation>
    <scope>NUCLEOTIDE SEQUENCE [LARGE SCALE GENOMIC DNA]</scope>
</reference>
<dbReference type="GO" id="GO:0030246">
    <property type="term" value="F:carbohydrate binding"/>
    <property type="evidence" value="ECO:0007669"/>
    <property type="project" value="UniProtKB-KW"/>
</dbReference>
<feature type="non-terminal residue" evidence="3">
    <location>
        <position position="184"/>
    </location>
</feature>
<evidence type="ECO:0000256" key="1">
    <source>
        <dbReference type="ARBA" id="ARBA00006865"/>
    </source>
</evidence>
<dbReference type="PANTHER" id="PTHR10963">
    <property type="entry name" value="GLYCOSYL HYDROLASE-RELATED"/>
    <property type="match status" value="1"/>
</dbReference>
<dbReference type="SUPFAM" id="SSF49899">
    <property type="entry name" value="Concanavalin A-like lectins/glucanases"/>
    <property type="match status" value="1"/>
</dbReference>
<dbReference type="OrthoDB" id="4781at2759"/>
<sequence length="184" mass="20324">DDFNTLRNSVWQHASTLGGGGNFEFEWYTNNRSNSFVRDGTLYLQPTLTADAIGEANVENGYTMDLWGGDPASLCTGNAFFGCERTSGNGQIINPIQSAQIRTVNSVNFKYGRVEVRAKLPQGDWIWPAIWMLPVNGEYGKWPASGEIDIMESRGNLNYPAEFGGGVNTIGSTLHWGPSFDFNR</sequence>
<dbReference type="PROSITE" id="PS51762">
    <property type="entry name" value="GH16_2"/>
    <property type="match status" value="1"/>
</dbReference>
<proteinExistence type="inferred from homology"/>
<comment type="similarity">
    <text evidence="1">Belongs to the glycosyl hydrolase 16 family.</text>
</comment>
<evidence type="ECO:0000313" key="4">
    <source>
        <dbReference type="Proteomes" id="UP000269721"/>
    </source>
</evidence>
<dbReference type="InterPro" id="IPR000757">
    <property type="entry name" value="Beta-glucanase-like"/>
</dbReference>
<dbReference type="InterPro" id="IPR050546">
    <property type="entry name" value="Glycosyl_Hydrlase_16"/>
</dbReference>
<name>A0A4P9WE12_9FUNG</name>
<evidence type="ECO:0000259" key="2">
    <source>
        <dbReference type="PROSITE" id="PS51762"/>
    </source>
</evidence>
<dbReference type="Pfam" id="PF26113">
    <property type="entry name" value="GH16_XgeA"/>
    <property type="match status" value="1"/>
</dbReference>
<protein>
    <submittedName>
        <fullName evidence="3">Concanavalin A-like lectin/glucanase domain-containing protein</fullName>
    </submittedName>
</protein>